<dbReference type="GO" id="GO:0044781">
    <property type="term" value="P:bacterial-type flagellum organization"/>
    <property type="evidence" value="ECO:0007669"/>
    <property type="project" value="UniProtKB-KW"/>
</dbReference>
<keyword evidence="4" id="KW-1005">Bacterial flagellum biogenesis</keyword>
<dbReference type="CDD" id="cd06503">
    <property type="entry name" value="ATP-synt_Fo_b"/>
    <property type="match status" value="1"/>
</dbReference>
<keyword evidence="6" id="KW-1006">Bacterial flagellum protein export</keyword>
<gene>
    <name evidence="9" type="ORF">DNHGIG_33490</name>
</gene>
<dbReference type="SUPFAM" id="SSF160527">
    <property type="entry name" value="V-type ATPase subunit E-like"/>
    <property type="match status" value="1"/>
</dbReference>
<comment type="caution">
    <text evidence="9">The sequence shown here is derived from an EMBL/GenBank/DDBJ whole genome shotgun (WGS) entry which is preliminary data.</text>
</comment>
<feature type="domain" description="Flagellar assembly protein FliH/Type III secretion system HrpE" evidence="8">
    <location>
        <begin position="117"/>
        <end position="244"/>
    </location>
</feature>
<name>A0AAV4LJ11_9BACL</name>
<evidence type="ECO:0000313" key="9">
    <source>
        <dbReference type="EMBL" id="GIM47800.1"/>
    </source>
</evidence>
<evidence type="ECO:0000256" key="2">
    <source>
        <dbReference type="ARBA" id="ARBA00006602"/>
    </source>
</evidence>
<comment type="similarity">
    <text evidence="2">Belongs to the FliH family.</text>
</comment>
<evidence type="ECO:0000256" key="5">
    <source>
        <dbReference type="ARBA" id="ARBA00022927"/>
    </source>
</evidence>
<dbReference type="InterPro" id="IPR051472">
    <property type="entry name" value="T3SS_Stator/FliH"/>
</dbReference>
<dbReference type="PANTHER" id="PTHR34982">
    <property type="entry name" value="YOP PROTEINS TRANSLOCATION PROTEIN L"/>
    <property type="match status" value="1"/>
</dbReference>
<organism evidence="9 10">
    <name type="scientific">Collibacillus ludicampi</name>
    <dbReference type="NCBI Taxonomy" id="2771369"/>
    <lineage>
        <taxon>Bacteria</taxon>
        <taxon>Bacillati</taxon>
        <taxon>Bacillota</taxon>
        <taxon>Bacilli</taxon>
        <taxon>Bacillales</taxon>
        <taxon>Alicyclobacillaceae</taxon>
        <taxon>Collibacillus</taxon>
    </lineage>
</organism>
<dbReference type="GO" id="GO:0015031">
    <property type="term" value="P:protein transport"/>
    <property type="evidence" value="ECO:0007669"/>
    <property type="project" value="UniProtKB-KW"/>
</dbReference>
<dbReference type="EMBL" id="BOQE01000001">
    <property type="protein sequence ID" value="GIM47800.1"/>
    <property type="molecule type" value="Genomic_DNA"/>
</dbReference>
<keyword evidence="5" id="KW-0653">Protein transport</keyword>
<evidence type="ECO:0000256" key="7">
    <source>
        <dbReference type="NCBIfam" id="TIGR03825"/>
    </source>
</evidence>
<comment type="function">
    <text evidence="1">Needed for flagellar regrowth and assembly.</text>
</comment>
<dbReference type="InterPro" id="IPR022524">
    <property type="entry name" value="FliH_Bacilli"/>
</dbReference>
<keyword evidence="10" id="KW-1185">Reference proteome</keyword>
<accession>A0AAV4LJ11</accession>
<evidence type="ECO:0000256" key="4">
    <source>
        <dbReference type="ARBA" id="ARBA00022795"/>
    </source>
</evidence>
<sequence length="276" mass="31480">MSRVLKVHRTAVCDERVIMPEPLRIQAGMSVQDTAEAEAQMLQQKIEQTLWDAEKTRLQAKEEAARIVAEAKEQSDLLVQESRERASQLIEDEKMRGYQEGYQSGREDARKEYASILAQARDIVRQAYDERKNIIQQSESLIVELAISIAEKIMRKKWEEDRSYVLSIVKEACNYIQGAKRVEIRVHPEDYPLVKQEQDQINQSCLHTSEWIVIPDLHVQAGGCVIHTEKGTVDARLDTQLNELKNALREAAGVCIHDEQTGSVQECHQADENDAS</sequence>
<keyword evidence="3" id="KW-0813">Transport</keyword>
<dbReference type="PANTHER" id="PTHR34982:SF1">
    <property type="entry name" value="FLAGELLAR ASSEMBLY PROTEIN FLIH"/>
    <property type="match status" value="1"/>
</dbReference>
<dbReference type="Proteomes" id="UP001057291">
    <property type="component" value="Unassembled WGS sequence"/>
</dbReference>
<evidence type="ECO:0000256" key="1">
    <source>
        <dbReference type="ARBA" id="ARBA00003041"/>
    </source>
</evidence>
<evidence type="ECO:0000256" key="3">
    <source>
        <dbReference type="ARBA" id="ARBA00022448"/>
    </source>
</evidence>
<dbReference type="NCBIfam" id="TIGR03825">
    <property type="entry name" value="FliH_bacil"/>
    <property type="match status" value="1"/>
</dbReference>
<dbReference type="InterPro" id="IPR018035">
    <property type="entry name" value="Flagellar_FliH/T3SS_HrpE"/>
</dbReference>
<evidence type="ECO:0000256" key="6">
    <source>
        <dbReference type="ARBA" id="ARBA00023225"/>
    </source>
</evidence>
<protein>
    <recommendedName>
        <fullName evidence="7">Flagellar assembly protein FliH</fullName>
    </recommendedName>
</protein>
<dbReference type="Pfam" id="PF02108">
    <property type="entry name" value="FliH"/>
    <property type="match status" value="1"/>
</dbReference>
<evidence type="ECO:0000259" key="8">
    <source>
        <dbReference type="Pfam" id="PF02108"/>
    </source>
</evidence>
<proteinExistence type="inferred from homology"/>
<evidence type="ECO:0000313" key="10">
    <source>
        <dbReference type="Proteomes" id="UP001057291"/>
    </source>
</evidence>
<dbReference type="AlphaFoldDB" id="A0AAV4LJ11"/>
<reference evidence="9" key="1">
    <citation type="journal article" date="2023" name="Int. J. Syst. Evol. Microbiol.">
        <title>Collibacillus ludicampi gen. nov., sp. nov., a new soil bacterium of the family Alicyclobacillaceae.</title>
        <authorList>
            <person name="Jojima T."/>
            <person name="Ioku Y."/>
            <person name="Fukuta Y."/>
            <person name="Shirasaka N."/>
            <person name="Matsumura Y."/>
            <person name="Mori M."/>
        </authorList>
    </citation>
    <scope>NUCLEOTIDE SEQUENCE</scope>
    <source>
        <strain evidence="9">TP075</strain>
    </source>
</reference>
<dbReference type="GO" id="GO:0005829">
    <property type="term" value="C:cytosol"/>
    <property type="evidence" value="ECO:0007669"/>
    <property type="project" value="TreeGrafter"/>
</dbReference>